<dbReference type="GO" id="GO:0043164">
    <property type="term" value="P:Gram-negative-bacterium-type cell wall biogenesis"/>
    <property type="evidence" value="ECO:0007669"/>
    <property type="project" value="TreeGrafter"/>
</dbReference>
<dbReference type="InterPro" id="IPR003848">
    <property type="entry name" value="DUF218"/>
</dbReference>
<dbReference type="EMBL" id="CP066308">
    <property type="protein sequence ID" value="QQE73512.1"/>
    <property type="molecule type" value="Genomic_DNA"/>
</dbReference>
<dbReference type="KEGG" id="bcop:JD108_16685"/>
<keyword evidence="6" id="KW-1185">Reference proteome</keyword>
<sequence length="213" mass="23988">MNAPQRKSKENAANETRKKSRGRILIRALAVLLAIAGCWTGYLLWKMERTIQEAVPRQADVAIILGAAVWGDRPSPGLRERLDGALELYREGYVPYLLVSGGLGEGKTSTEAAVMRNYLMEQGVPEEHILLEHRARDTYENLKFSREIMRENGLSRALVVSHDYHLARAIDIARRLEIDASPVGVTSHVLYGPFHIAREVLAFTKWHLSSLFL</sequence>
<keyword evidence="1" id="KW-1133">Transmembrane helix</keyword>
<reference evidence="4" key="2">
    <citation type="submission" date="2021-04" db="EMBL/GenBank/DDBJ databases">
        <title>Brevibacillus composti FJAT-54423, complete genome.</title>
        <authorList>
            <person name="Tang R."/>
        </authorList>
    </citation>
    <scope>NUCLEOTIDE SEQUENCE</scope>
    <source>
        <strain evidence="4">FJAT-54424</strain>
    </source>
</reference>
<name>A0A7T5EJ41_9BACL</name>
<evidence type="ECO:0000313" key="3">
    <source>
        <dbReference type="EMBL" id="QQE73512.1"/>
    </source>
</evidence>
<dbReference type="GO" id="GO:0005886">
    <property type="term" value="C:plasma membrane"/>
    <property type="evidence" value="ECO:0007669"/>
    <property type="project" value="TreeGrafter"/>
</dbReference>
<dbReference type="CDD" id="cd06259">
    <property type="entry name" value="YdcF-like"/>
    <property type="match status" value="1"/>
</dbReference>
<protein>
    <submittedName>
        <fullName evidence="3">YdcF family protein</fullName>
    </submittedName>
</protein>
<evidence type="ECO:0000313" key="5">
    <source>
        <dbReference type="Proteomes" id="UP000595847"/>
    </source>
</evidence>
<dbReference type="PANTHER" id="PTHR30336:SF4">
    <property type="entry name" value="ENVELOPE BIOGENESIS FACTOR ELYC"/>
    <property type="match status" value="1"/>
</dbReference>
<dbReference type="AlphaFoldDB" id="A0A7T5EJ41"/>
<organism evidence="3 5">
    <name type="scientific">Brevibacillus composti</name>
    <dbReference type="NCBI Taxonomy" id="2796470"/>
    <lineage>
        <taxon>Bacteria</taxon>
        <taxon>Bacillati</taxon>
        <taxon>Bacillota</taxon>
        <taxon>Bacilli</taxon>
        <taxon>Bacillales</taxon>
        <taxon>Paenibacillaceae</taxon>
        <taxon>Brevibacillus</taxon>
    </lineage>
</organism>
<keyword evidence="1" id="KW-0472">Membrane</keyword>
<feature type="domain" description="DUF218" evidence="2">
    <location>
        <begin position="60"/>
        <end position="199"/>
    </location>
</feature>
<dbReference type="Pfam" id="PF02698">
    <property type="entry name" value="DUF218"/>
    <property type="match status" value="1"/>
</dbReference>
<dbReference type="Proteomes" id="UP000595847">
    <property type="component" value="Chromosome"/>
</dbReference>
<reference evidence="3 5" key="1">
    <citation type="submission" date="2020-12" db="EMBL/GenBank/DDBJ databases">
        <title>strain FJAT-54423T represents a novel species of the genus Brevibacillus.</title>
        <authorList>
            <person name="Tang R."/>
        </authorList>
    </citation>
    <scope>NUCLEOTIDE SEQUENCE [LARGE SCALE GENOMIC DNA]</scope>
    <source>
        <strain evidence="3 5">FJAT-54423</strain>
    </source>
</reference>
<dbReference type="PANTHER" id="PTHR30336">
    <property type="entry name" value="INNER MEMBRANE PROTEIN, PROBABLE PERMEASE"/>
    <property type="match status" value="1"/>
</dbReference>
<evidence type="ECO:0000313" key="4">
    <source>
        <dbReference type="EMBL" id="QUO40594.1"/>
    </source>
</evidence>
<dbReference type="RefSeq" id="WP_198827119.1">
    <property type="nucleotide sequence ID" value="NZ_CP066308.1"/>
</dbReference>
<dbReference type="Proteomes" id="UP000677234">
    <property type="component" value="Chromosome"/>
</dbReference>
<evidence type="ECO:0000313" key="6">
    <source>
        <dbReference type="Proteomes" id="UP000677234"/>
    </source>
</evidence>
<dbReference type="EMBL" id="CP073708">
    <property type="protein sequence ID" value="QUO40594.1"/>
    <property type="molecule type" value="Genomic_DNA"/>
</dbReference>
<evidence type="ECO:0000256" key="1">
    <source>
        <dbReference type="SAM" id="Phobius"/>
    </source>
</evidence>
<dbReference type="InterPro" id="IPR051599">
    <property type="entry name" value="Cell_Envelope_Assoc"/>
</dbReference>
<gene>
    <name evidence="3" type="ORF">JD108_16685</name>
    <name evidence="4" type="ORF">KDJ56_16630</name>
</gene>
<feature type="transmembrane region" description="Helical" evidence="1">
    <location>
        <begin position="24"/>
        <end position="45"/>
    </location>
</feature>
<accession>A0A7T5EJ41</accession>
<evidence type="ECO:0000259" key="2">
    <source>
        <dbReference type="Pfam" id="PF02698"/>
    </source>
</evidence>
<dbReference type="Gene3D" id="3.40.50.620">
    <property type="entry name" value="HUPs"/>
    <property type="match status" value="1"/>
</dbReference>
<proteinExistence type="predicted"/>
<dbReference type="GO" id="GO:0000270">
    <property type="term" value="P:peptidoglycan metabolic process"/>
    <property type="evidence" value="ECO:0007669"/>
    <property type="project" value="TreeGrafter"/>
</dbReference>
<dbReference type="InterPro" id="IPR014729">
    <property type="entry name" value="Rossmann-like_a/b/a_fold"/>
</dbReference>
<keyword evidence="1" id="KW-0812">Transmembrane</keyword>